<dbReference type="Proteomes" id="UP000709437">
    <property type="component" value="Unassembled WGS sequence"/>
</dbReference>
<dbReference type="InterPro" id="IPR050631">
    <property type="entry name" value="PheA/TfdB_FAD_monoxygenase"/>
</dbReference>
<comment type="caution">
    <text evidence="3">The sequence shown here is derived from an EMBL/GenBank/DDBJ whole genome shotgun (WGS) entry which is preliminary data.</text>
</comment>
<dbReference type="InterPro" id="IPR002938">
    <property type="entry name" value="FAD-bd"/>
</dbReference>
<protein>
    <submittedName>
        <fullName evidence="3">FAD-dependent monooxygenase</fullName>
    </submittedName>
</protein>
<accession>A0A9Q2ZR31</accession>
<dbReference type="SUPFAM" id="SSF51905">
    <property type="entry name" value="FAD/NAD(P)-binding domain"/>
    <property type="match status" value="1"/>
</dbReference>
<feature type="domain" description="FAD-binding" evidence="2">
    <location>
        <begin position="5"/>
        <end position="353"/>
    </location>
</feature>
<dbReference type="Gene3D" id="3.50.50.60">
    <property type="entry name" value="FAD/NAD(P)-binding domain"/>
    <property type="match status" value="1"/>
</dbReference>
<dbReference type="PANTHER" id="PTHR43476">
    <property type="entry name" value="3-(3-HYDROXY-PHENYL)PROPIONATE/3-HYDROXYCINNAMIC ACID HYDROXYLASE"/>
    <property type="match status" value="1"/>
</dbReference>
<dbReference type="AlphaFoldDB" id="A0A9Q2ZR31"/>
<gene>
    <name evidence="3" type="ORF">KK103_08335</name>
</gene>
<evidence type="ECO:0000313" key="3">
    <source>
        <dbReference type="EMBL" id="MBT1541764.1"/>
    </source>
</evidence>
<dbReference type="GO" id="GO:0071949">
    <property type="term" value="F:FAD binding"/>
    <property type="evidence" value="ECO:0007669"/>
    <property type="project" value="InterPro"/>
</dbReference>
<dbReference type="PANTHER" id="PTHR43476:SF3">
    <property type="entry name" value="FAD-BINDING MONOOXYGENASE"/>
    <property type="match status" value="1"/>
</dbReference>
<keyword evidence="1" id="KW-0560">Oxidoreductase</keyword>
<dbReference type="EMBL" id="JAHEWX010000008">
    <property type="protein sequence ID" value="MBT1541764.1"/>
    <property type="molecule type" value="Genomic_DNA"/>
</dbReference>
<proteinExistence type="predicted"/>
<evidence type="ECO:0000259" key="2">
    <source>
        <dbReference type="Pfam" id="PF01494"/>
    </source>
</evidence>
<name>A0A9Q2ZR31_9MICO</name>
<dbReference type="InterPro" id="IPR036188">
    <property type="entry name" value="FAD/NAD-bd_sf"/>
</dbReference>
<evidence type="ECO:0000256" key="1">
    <source>
        <dbReference type="ARBA" id="ARBA00023002"/>
    </source>
</evidence>
<dbReference type="GO" id="GO:0019622">
    <property type="term" value="P:3-(3-hydroxy)phenylpropionate catabolic process"/>
    <property type="evidence" value="ECO:0007669"/>
    <property type="project" value="TreeGrafter"/>
</dbReference>
<dbReference type="Pfam" id="PF01494">
    <property type="entry name" value="FAD_binding_3"/>
    <property type="match status" value="1"/>
</dbReference>
<dbReference type="Gene3D" id="3.30.70.2450">
    <property type="match status" value="1"/>
</dbReference>
<reference evidence="3" key="1">
    <citation type="submission" date="2021-05" db="EMBL/GenBank/DDBJ databases">
        <title>Whole genome sequence of Curtobacterium flaccumfaciens pv. flaccumfaciens strain CFBP 3417.</title>
        <authorList>
            <person name="Osdaghi E."/>
            <person name="Taghouti G."/>
            <person name="Portier P."/>
            <person name="Fazliarab A."/>
            <person name="Taghavi S.M."/>
            <person name="Briand M."/>
            <person name="Le-Saux M."/>
            <person name="Jacques M.-A."/>
        </authorList>
    </citation>
    <scope>NUCLEOTIDE SEQUENCE</scope>
    <source>
        <strain evidence="3">CFBP 3417</strain>
    </source>
</reference>
<evidence type="ECO:0000313" key="4">
    <source>
        <dbReference type="Proteomes" id="UP000709437"/>
    </source>
</evidence>
<dbReference type="RefSeq" id="WP_214562908.1">
    <property type="nucleotide sequence ID" value="NZ_JAHEWX010000008.1"/>
</dbReference>
<dbReference type="GO" id="GO:0008688">
    <property type="term" value="F:3-(3-hydroxyphenyl)propionate hydroxylase activity"/>
    <property type="evidence" value="ECO:0007669"/>
    <property type="project" value="TreeGrafter"/>
</dbReference>
<keyword evidence="3" id="KW-0503">Monooxygenase</keyword>
<sequence>MHSERTDVLVVGGGPVGLFVAALLAARGVDVRVWERRAEPPTGSRAIGIHPPSLDAFAAIGLDTAVLAEASLVRAGVARSRGRTLGTLRFDRASPTHPYVATLDQHRTESLLRDRLHTGAPEALRTGTALTALTRHTDHVDATGTGPDGDVVTVRAAFVVGADGARSVVRDLLGIGTTGREYPDRYVMGDFADPEAPSARSAALVDVGPDGVVESFPLPGARRRYVALVPDDAAFAAAERGATGDPDPAHVARLAALVAERTGVVPDPATCSMTSGFRVRRRTADRVGAGRVVLVGDAAHEISPIGGQGMNLGWLDAAELAPLLAGAVRTGTAGPWPGYAARRQAAARRAARQAEANMALGRPLGPVSTTGREALLRTALSLPTAHGLARLYAMRWA</sequence>
<organism evidence="3 4">
    <name type="scientific">Curtobacterium flaccumfaciens pv. flaccumfaciens</name>
    <dbReference type="NCBI Taxonomy" id="138532"/>
    <lineage>
        <taxon>Bacteria</taxon>
        <taxon>Bacillati</taxon>
        <taxon>Actinomycetota</taxon>
        <taxon>Actinomycetes</taxon>
        <taxon>Micrococcales</taxon>
        <taxon>Microbacteriaceae</taxon>
        <taxon>Curtobacterium</taxon>
    </lineage>
</organism>
<dbReference type="PRINTS" id="PR00420">
    <property type="entry name" value="RNGMNOXGNASE"/>
</dbReference>